<dbReference type="EMBL" id="JAKMXF010000299">
    <property type="protein sequence ID" value="KAI6652447.1"/>
    <property type="molecule type" value="Genomic_DNA"/>
</dbReference>
<dbReference type="AlphaFoldDB" id="A0AAV7JUF7"/>
<keyword evidence="3" id="KW-1185">Reference proteome</keyword>
<dbReference type="PANTHER" id="PTHR16441">
    <property type="entry name" value="FIDIPIDINE"/>
    <property type="match status" value="1"/>
</dbReference>
<evidence type="ECO:0000259" key="1">
    <source>
        <dbReference type="Pfam" id="PF21673"/>
    </source>
</evidence>
<sequence length="128" mass="14350">MKRGCHSVHQLESRTGCLAQEGEFFILMSIFAHAQIESTKAKIRKSKYDQDGLEIEFDVREDDEQGLKEVQIVDLFVAAGYFRARIKGLSTFDKIVGDLFLSFPISRESIKKADFFTGQLVASLAAVA</sequence>
<dbReference type="InterPro" id="IPR048747">
    <property type="entry name" value="CCDC93_N"/>
</dbReference>
<protein>
    <submittedName>
        <fullName evidence="2">Coiled-coil domain-containing protein 93-like</fullName>
    </submittedName>
</protein>
<comment type="caution">
    <text evidence="2">The sequence shown here is derived from an EMBL/GenBank/DDBJ whole genome shotgun (WGS) entry which is preliminary data.</text>
</comment>
<dbReference type="PANTHER" id="PTHR16441:SF0">
    <property type="entry name" value="COILED-COIL DOMAIN-CONTAINING PROTEIN 93"/>
    <property type="match status" value="1"/>
</dbReference>
<gene>
    <name evidence="2" type="ORF">LOD99_7461</name>
</gene>
<dbReference type="GO" id="GO:0006893">
    <property type="term" value="P:Golgi to plasma membrane transport"/>
    <property type="evidence" value="ECO:0007669"/>
    <property type="project" value="TreeGrafter"/>
</dbReference>
<evidence type="ECO:0000313" key="2">
    <source>
        <dbReference type="EMBL" id="KAI6652447.1"/>
    </source>
</evidence>
<evidence type="ECO:0000313" key="3">
    <source>
        <dbReference type="Proteomes" id="UP001165289"/>
    </source>
</evidence>
<accession>A0AAV7JUF7</accession>
<reference evidence="2 3" key="1">
    <citation type="journal article" date="2023" name="BMC Biol.">
        <title>The compact genome of the sponge Oopsacas minuta (Hexactinellida) is lacking key metazoan core genes.</title>
        <authorList>
            <person name="Santini S."/>
            <person name="Schenkelaars Q."/>
            <person name="Jourda C."/>
            <person name="Duchesne M."/>
            <person name="Belahbib H."/>
            <person name="Rocher C."/>
            <person name="Selva M."/>
            <person name="Riesgo A."/>
            <person name="Vervoort M."/>
            <person name="Leys S.P."/>
            <person name="Kodjabachian L."/>
            <person name="Le Bivic A."/>
            <person name="Borchiellini C."/>
            <person name="Claverie J.M."/>
            <person name="Renard E."/>
        </authorList>
    </citation>
    <scope>NUCLEOTIDE SEQUENCE [LARGE SCALE GENOMIC DNA]</scope>
    <source>
        <strain evidence="2">SPO-2</strain>
    </source>
</reference>
<feature type="domain" description="CCDC93 N-terminal" evidence="1">
    <location>
        <begin position="69"/>
        <end position="110"/>
    </location>
</feature>
<dbReference type="InterPro" id="IPR039116">
    <property type="entry name" value="CCDC93"/>
</dbReference>
<proteinExistence type="predicted"/>
<name>A0AAV7JUF7_9METZ</name>
<dbReference type="Pfam" id="PF21673">
    <property type="entry name" value="CCDC93_N"/>
    <property type="match status" value="1"/>
</dbReference>
<dbReference type="Proteomes" id="UP001165289">
    <property type="component" value="Unassembled WGS sequence"/>
</dbReference>
<organism evidence="2 3">
    <name type="scientific">Oopsacas minuta</name>
    <dbReference type="NCBI Taxonomy" id="111878"/>
    <lineage>
        <taxon>Eukaryota</taxon>
        <taxon>Metazoa</taxon>
        <taxon>Porifera</taxon>
        <taxon>Hexactinellida</taxon>
        <taxon>Hexasterophora</taxon>
        <taxon>Lyssacinosida</taxon>
        <taxon>Leucopsacidae</taxon>
        <taxon>Oopsacas</taxon>
    </lineage>
</organism>